<name>T1CGH9_9ZZZZ</name>
<keyword evidence="2" id="KW-0813">Transport</keyword>
<keyword evidence="3" id="KW-0029">Amino-acid transport</keyword>
<dbReference type="AlphaFoldDB" id="T1CGH9"/>
<accession>T1CGH9</accession>
<feature type="compositionally biased region" description="Polar residues" evidence="4">
    <location>
        <begin position="17"/>
        <end position="26"/>
    </location>
</feature>
<evidence type="ECO:0000256" key="4">
    <source>
        <dbReference type="SAM" id="MobiDB-lite"/>
    </source>
</evidence>
<dbReference type="GO" id="GO:0016887">
    <property type="term" value="F:ATP hydrolysis activity"/>
    <property type="evidence" value="ECO:0007669"/>
    <property type="project" value="InterPro"/>
</dbReference>
<dbReference type="SUPFAM" id="SSF52540">
    <property type="entry name" value="P-loop containing nucleoside triphosphate hydrolases"/>
    <property type="match status" value="1"/>
</dbReference>
<dbReference type="InterPro" id="IPR052156">
    <property type="entry name" value="BCAA_Transport_ATP-bd_LivF"/>
</dbReference>
<proteinExistence type="inferred from homology"/>
<feature type="region of interest" description="Disordered" evidence="4">
    <location>
        <begin position="1"/>
        <end position="31"/>
    </location>
</feature>
<evidence type="ECO:0000256" key="3">
    <source>
        <dbReference type="ARBA" id="ARBA00022970"/>
    </source>
</evidence>
<comment type="caution">
    <text evidence="6">The sequence shown here is derived from an EMBL/GenBank/DDBJ whole genome shotgun (WGS) entry which is preliminary data.</text>
</comment>
<reference evidence="6" key="2">
    <citation type="journal article" date="2014" name="ISME J.">
        <title>Microbial stratification in low pH oxic and suboxic macroscopic growths along an acid mine drainage.</title>
        <authorList>
            <person name="Mendez-Garcia C."/>
            <person name="Mesa V."/>
            <person name="Sprenger R.R."/>
            <person name="Richter M."/>
            <person name="Diez M.S."/>
            <person name="Solano J."/>
            <person name="Bargiela R."/>
            <person name="Golyshina O.V."/>
            <person name="Manteca A."/>
            <person name="Ramos J.L."/>
            <person name="Gallego J.R."/>
            <person name="Llorente I."/>
            <person name="Martins Dos Santos V.A."/>
            <person name="Jensen O.N."/>
            <person name="Pelaez A.I."/>
            <person name="Sanchez J."/>
            <person name="Ferrer M."/>
        </authorList>
    </citation>
    <scope>NUCLEOTIDE SEQUENCE</scope>
</reference>
<dbReference type="GO" id="GO:0015658">
    <property type="term" value="F:branched-chain amino acid transmembrane transporter activity"/>
    <property type="evidence" value="ECO:0007669"/>
    <property type="project" value="TreeGrafter"/>
</dbReference>
<feature type="non-terminal residue" evidence="6">
    <location>
        <position position="101"/>
    </location>
</feature>
<evidence type="ECO:0000313" key="6">
    <source>
        <dbReference type="EMBL" id="EQD65444.1"/>
    </source>
</evidence>
<dbReference type="GO" id="GO:0005524">
    <property type="term" value="F:ATP binding"/>
    <property type="evidence" value="ECO:0007669"/>
    <property type="project" value="InterPro"/>
</dbReference>
<dbReference type="GO" id="GO:0015807">
    <property type="term" value="P:L-amino acid transport"/>
    <property type="evidence" value="ECO:0007669"/>
    <property type="project" value="TreeGrafter"/>
</dbReference>
<evidence type="ECO:0000256" key="2">
    <source>
        <dbReference type="ARBA" id="ARBA00022448"/>
    </source>
</evidence>
<dbReference type="EMBL" id="AUZY01004037">
    <property type="protein sequence ID" value="EQD65444.1"/>
    <property type="molecule type" value="Genomic_DNA"/>
</dbReference>
<dbReference type="Pfam" id="PF00005">
    <property type="entry name" value="ABC_tran"/>
    <property type="match status" value="1"/>
</dbReference>
<sequence>MQANKTEGAKDVLRSAGASNSDSTKGADSPIAKGVDKREVLLDVDDIYVSYGPYRVLFGVSFRIGPGEAVALLGNNGAGKSTVVRAISGLLHISSGSVAYD</sequence>
<gene>
    <name evidence="6" type="ORF">B1B_06355</name>
</gene>
<comment type="similarity">
    <text evidence="1">Belongs to the ABC transporter superfamily.</text>
</comment>
<evidence type="ECO:0000256" key="1">
    <source>
        <dbReference type="ARBA" id="ARBA00005417"/>
    </source>
</evidence>
<dbReference type="InterPro" id="IPR003439">
    <property type="entry name" value="ABC_transporter-like_ATP-bd"/>
</dbReference>
<feature type="domain" description="ABC transporter" evidence="5">
    <location>
        <begin position="59"/>
        <end position="101"/>
    </location>
</feature>
<evidence type="ECO:0000259" key="5">
    <source>
        <dbReference type="Pfam" id="PF00005"/>
    </source>
</evidence>
<dbReference type="PANTHER" id="PTHR43820:SF4">
    <property type="entry name" value="HIGH-AFFINITY BRANCHED-CHAIN AMINO ACID TRANSPORT ATP-BINDING PROTEIN LIVF"/>
    <property type="match status" value="1"/>
</dbReference>
<organism evidence="6">
    <name type="scientific">mine drainage metagenome</name>
    <dbReference type="NCBI Taxonomy" id="410659"/>
    <lineage>
        <taxon>unclassified sequences</taxon>
        <taxon>metagenomes</taxon>
        <taxon>ecological metagenomes</taxon>
    </lineage>
</organism>
<reference evidence="6" key="1">
    <citation type="submission" date="2013-08" db="EMBL/GenBank/DDBJ databases">
        <authorList>
            <person name="Mendez C."/>
            <person name="Richter M."/>
            <person name="Ferrer M."/>
            <person name="Sanchez J."/>
        </authorList>
    </citation>
    <scope>NUCLEOTIDE SEQUENCE</scope>
</reference>
<dbReference type="PANTHER" id="PTHR43820">
    <property type="entry name" value="HIGH-AFFINITY BRANCHED-CHAIN AMINO ACID TRANSPORT ATP-BINDING PROTEIN LIVF"/>
    <property type="match status" value="1"/>
</dbReference>
<protein>
    <submittedName>
        <fullName evidence="6">ABC transporter-related protein</fullName>
    </submittedName>
</protein>
<dbReference type="Gene3D" id="3.40.50.300">
    <property type="entry name" value="P-loop containing nucleotide triphosphate hydrolases"/>
    <property type="match status" value="1"/>
</dbReference>
<dbReference type="InterPro" id="IPR027417">
    <property type="entry name" value="P-loop_NTPase"/>
</dbReference>